<feature type="transmembrane region" description="Helical" evidence="2">
    <location>
        <begin position="294"/>
        <end position="313"/>
    </location>
</feature>
<name>A0ABR1BA33_POLSC</name>
<evidence type="ECO:0008006" key="5">
    <source>
        <dbReference type="Google" id="ProtNLM"/>
    </source>
</evidence>
<keyword evidence="2" id="KW-0812">Transmembrane</keyword>
<keyword evidence="2" id="KW-1133">Transmembrane helix</keyword>
<reference evidence="3 4" key="1">
    <citation type="submission" date="2023-09" db="EMBL/GenBank/DDBJ databases">
        <title>Genomes of two closely related lineages of the louse Polyplax serrata with different host specificities.</title>
        <authorList>
            <person name="Martinu J."/>
            <person name="Tarabai H."/>
            <person name="Stefka J."/>
            <person name="Hypsa V."/>
        </authorList>
    </citation>
    <scope>NUCLEOTIDE SEQUENCE [LARGE SCALE GENOMIC DNA]</scope>
    <source>
        <strain evidence="3">98ZLc_SE</strain>
    </source>
</reference>
<gene>
    <name evidence="3" type="ORF">RUM44_012002</name>
</gene>
<dbReference type="EMBL" id="JAWJWF010000001">
    <property type="protein sequence ID" value="KAK6640316.1"/>
    <property type="molecule type" value="Genomic_DNA"/>
</dbReference>
<sequence>MRRNGRFVNSIEKRPPFSLPVLDTVFTSLVIGPAAIAYWKGTWSLSDVYLFPDDDICSLIASVLFGTLVQVAFTFGQDSLQRNLRPDKYKIFYYIMSRLYTYLYGLANVNMWRGGYIALDLFCGMDVIRILVPTILSIAILTCMKSIRNLLGTPLIVALDTHDNYFQVPTMFNVTVSDLFIDTKTEDNAESAEVHHVPFKGTANSCQQEHELNIRQQIRILFMVLLALTLSLKRPPCYLIHQKDILSKKSKLSLYALDCFFSVFVIGSLVVFIWRGVWCLTDVFLFPENEKYSAFGSLAIGYVMVIIVFCLQAPIQKITERMTGYWKLLVADIYIFLSFIATINLWRGIWNLLNIYFLPVLINCSNTVLVRGVYLDGEDGGKCVIFPIFYFTLLCQGLQTKNNEENGGVETEESQKAEEIDVEKGEKENCNGVNALENNKMQENAESSNE</sequence>
<dbReference type="PANTHER" id="PTHR35270">
    <property type="entry name" value="FUSELESS, ISOFORM A"/>
    <property type="match status" value="1"/>
</dbReference>
<evidence type="ECO:0000313" key="3">
    <source>
        <dbReference type="EMBL" id="KAK6640316.1"/>
    </source>
</evidence>
<dbReference type="InterPro" id="IPR032751">
    <property type="entry name" value="Fuseless"/>
</dbReference>
<feature type="transmembrane region" description="Helical" evidence="2">
    <location>
        <begin position="127"/>
        <end position="144"/>
    </location>
</feature>
<dbReference type="Proteomes" id="UP001359485">
    <property type="component" value="Unassembled WGS sequence"/>
</dbReference>
<feature type="region of interest" description="Disordered" evidence="1">
    <location>
        <begin position="404"/>
        <end position="426"/>
    </location>
</feature>
<dbReference type="PANTHER" id="PTHR35270:SF2">
    <property type="entry name" value="FUSELESS, ISOFORM A"/>
    <property type="match status" value="1"/>
</dbReference>
<organism evidence="3 4">
    <name type="scientific">Polyplax serrata</name>
    <name type="common">Common mouse louse</name>
    <dbReference type="NCBI Taxonomy" id="468196"/>
    <lineage>
        <taxon>Eukaryota</taxon>
        <taxon>Metazoa</taxon>
        <taxon>Ecdysozoa</taxon>
        <taxon>Arthropoda</taxon>
        <taxon>Hexapoda</taxon>
        <taxon>Insecta</taxon>
        <taxon>Pterygota</taxon>
        <taxon>Neoptera</taxon>
        <taxon>Paraneoptera</taxon>
        <taxon>Psocodea</taxon>
        <taxon>Troctomorpha</taxon>
        <taxon>Phthiraptera</taxon>
        <taxon>Anoplura</taxon>
        <taxon>Polyplacidae</taxon>
        <taxon>Polyplax</taxon>
    </lineage>
</organism>
<feature type="transmembrane region" description="Helical" evidence="2">
    <location>
        <begin position="325"/>
        <end position="346"/>
    </location>
</feature>
<feature type="transmembrane region" description="Helical" evidence="2">
    <location>
        <begin position="59"/>
        <end position="79"/>
    </location>
</feature>
<comment type="caution">
    <text evidence="3">The sequence shown here is derived from an EMBL/GenBank/DDBJ whole genome shotgun (WGS) entry which is preliminary data.</text>
</comment>
<feature type="transmembrane region" description="Helical" evidence="2">
    <location>
        <begin position="91"/>
        <end position="107"/>
    </location>
</feature>
<evidence type="ECO:0000256" key="2">
    <source>
        <dbReference type="SAM" id="Phobius"/>
    </source>
</evidence>
<keyword evidence="4" id="KW-1185">Reference proteome</keyword>
<protein>
    <recommendedName>
        <fullName evidence="5">Gustatory receptor</fullName>
    </recommendedName>
</protein>
<evidence type="ECO:0000256" key="1">
    <source>
        <dbReference type="SAM" id="MobiDB-lite"/>
    </source>
</evidence>
<feature type="transmembrane region" description="Helical" evidence="2">
    <location>
        <begin position="252"/>
        <end position="274"/>
    </location>
</feature>
<feature type="compositionally biased region" description="Basic and acidic residues" evidence="1">
    <location>
        <begin position="413"/>
        <end position="426"/>
    </location>
</feature>
<keyword evidence="2" id="KW-0472">Membrane</keyword>
<feature type="transmembrane region" description="Helical" evidence="2">
    <location>
        <begin position="21"/>
        <end position="39"/>
    </location>
</feature>
<evidence type="ECO:0000313" key="4">
    <source>
        <dbReference type="Proteomes" id="UP001359485"/>
    </source>
</evidence>
<accession>A0ABR1BA33</accession>
<dbReference type="Pfam" id="PF15993">
    <property type="entry name" value="Fuseless"/>
    <property type="match status" value="2"/>
</dbReference>
<proteinExistence type="predicted"/>